<name>A0ABS9Q065_9MICO</name>
<sequence>MATGPGGLRRRSRDPGAQAGHDRPRTVARPGQRQLRWRDHLPDASARPTPRTLSEVVFADDLNGWVYGGALLRTTDGGRTWSPAAHPVAIVLAVEATDDEVAVAAVDECGARACGQAVLVRRAELDGTVPVDVRVPTTRGDAPVQRVDLGWHDGNVLVSGVVGTDRGPQGMQAASVSATGAATPLTAIDEGCPNSMGLQISRPAGEYLYARCSIGSAAGSADLSLVMSADGGRTWDFTAMDPAKGVPANALVAPSDDQHVVAASPTSYVLQASRDGGATFAAPTKPPAARNGWVALRHEAGGFLAVPRGERGVYYLGSHDGLTWRKVQVAGAP</sequence>
<dbReference type="SUPFAM" id="SSF110296">
    <property type="entry name" value="Oligoxyloglucan reducing end-specific cellobiohydrolase"/>
    <property type="match status" value="1"/>
</dbReference>
<gene>
    <name evidence="2" type="ORF">MHL29_05125</name>
</gene>
<comment type="caution">
    <text evidence="2">The sequence shown here is derived from an EMBL/GenBank/DDBJ whole genome shotgun (WGS) entry which is preliminary data.</text>
</comment>
<evidence type="ECO:0000256" key="1">
    <source>
        <dbReference type="SAM" id="MobiDB-lite"/>
    </source>
</evidence>
<dbReference type="EMBL" id="JAKRCV010000010">
    <property type="protein sequence ID" value="MCG7321281.1"/>
    <property type="molecule type" value="Genomic_DNA"/>
</dbReference>
<keyword evidence="3" id="KW-1185">Reference proteome</keyword>
<evidence type="ECO:0008006" key="4">
    <source>
        <dbReference type="Google" id="ProtNLM"/>
    </source>
</evidence>
<dbReference type="InterPro" id="IPR015943">
    <property type="entry name" value="WD40/YVTN_repeat-like_dom_sf"/>
</dbReference>
<organism evidence="2 3">
    <name type="scientific">Arsenicicoccus bolidensis</name>
    <dbReference type="NCBI Taxonomy" id="229480"/>
    <lineage>
        <taxon>Bacteria</taxon>
        <taxon>Bacillati</taxon>
        <taxon>Actinomycetota</taxon>
        <taxon>Actinomycetes</taxon>
        <taxon>Micrococcales</taxon>
        <taxon>Intrasporangiaceae</taxon>
        <taxon>Arsenicicoccus</taxon>
    </lineage>
</organism>
<protein>
    <recommendedName>
        <fullName evidence="4">Exo-alpha-sialidase</fullName>
    </recommendedName>
</protein>
<reference evidence="2 3" key="1">
    <citation type="submission" date="2022-02" db="EMBL/GenBank/DDBJ databases">
        <title>Uncovering new skin microbiome diversity through culturing and metagenomics.</title>
        <authorList>
            <person name="Conlan S."/>
            <person name="Deming C."/>
            <person name="Nisc Comparative Sequencing Program N."/>
            <person name="Segre J.A."/>
        </authorList>
    </citation>
    <scope>NUCLEOTIDE SEQUENCE [LARGE SCALE GENOMIC DNA]</scope>
    <source>
        <strain evidence="2 3">ACRQZ</strain>
    </source>
</reference>
<dbReference type="RefSeq" id="WP_239262821.1">
    <property type="nucleotide sequence ID" value="NZ_JAKRCV010000010.1"/>
</dbReference>
<dbReference type="CDD" id="cd15482">
    <property type="entry name" value="Sialidase_non-viral"/>
    <property type="match status" value="1"/>
</dbReference>
<feature type="region of interest" description="Disordered" evidence="1">
    <location>
        <begin position="1"/>
        <end position="52"/>
    </location>
</feature>
<dbReference type="Proteomes" id="UP001521931">
    <property type="component" value="Unassembled WGS sequence"/>
</dbReference>
<evidence type="ECO:0000313" key="2">
    <source>
        <dbReference type="EMBL" id="MCG7321281.1"/>
    </source>
</evidence>
<dbReference type="Gene3D" id="2.130.10.10">
    <property type="entry name" value="YVTN repeat-like/Quinoprotein amine dehydrogenase"/>
    <property type="match status" value="1"/>
</dbReference>
<accession>A0ABS9Q065</accession>
<evidence type="ECO:0000313" key="3">
    <source>
        <dbReference type="Proteomes" id="UP001521931"/>
    </source>
</evidence>
<proteinExistence type="predicted"/>